<dbReference type="InterPro" id="IPR042088">
    <property type="entry name" value="OligoPept_F_C"/>
</dbReference>
<dbReference type="GO" id="GO:0061503">
    <property type="term" value="F:tRNA threonylcarbamoyladenosine dehydratase"/>
    <property type="evidence" value="ECO:0007669"/>
    <property type="project" value="TreeGrafter"/>
</dbReference>
<gene>
    <name evidence="3" type="ORF">EDD72_1029</name>
</gene>
<feature type="coiled-coil region" evidence="1">
    <location>
        <begin position="251"/>
        <end position="278"/>
    </location>
</feature>
<dbReference type="GO" id="GO:0061504">
    <property type="term" value="P:cyclic threonylcarbamoyladenosine biosynthetic process"/>
    <property type="evidence" value="ECO:0007669"/>
    <property type="project" value="TreeGrafter"/>
</dbReference>
<dbReference type="RefSeq" id="WP_132766841.1">
    <property type="nucleotide sequence ID" value="NZ_SMAB01000002.1"/>
</dbReference>
<reference evidence="3 4" key="1">
    <citation type="submission" date="2019-03" db="EMBL/GenBank/DDBJ databases">
        <title>Genomic Encyclopedia of Type Strains, Phase IV (KMG-IV): sequencing the most valuable type-strain genomes for metagenomic binning, comparative biology and taxonomic classification.</title>
        <authorList>
            <person name="Goeker M."/>
        </authorList>
    </citation>
    <scope>NUCLEOTIDE SEQUENCE [LARGE SCALE GENOMIC DNA]</scope>
    <source>
        <strain evidence="3 4">DSM 23802</strain>
    </source>
</reference>
<dbReference type="Gene3D" id="3.40.50.720">
    <property type="entry name" value="NAD(P)-binding Rossmann-like Domain"/>
    <property type="match status" value="1"/>
</dbReference>
<dbReference type="EMBL" id="SMAB01000002">
    <property type="protein sequence ID" value="TCS83971.1"/>
    <property type="molecule type" value="Genomic_DNA"/>
</dbReference>
<dbReference type="CDD" id="cd01483">
    <property type="entry name" value="E1_enzyme_family"/>
    <property type="match status" value="1"/>
</dbReference>
<dbReference type="OrthoDB" id="2746358at2"/>
<dbReference type="InterPro" id="IPR000594">
    <property type="entry name" value="ThiF_NAD_FAD-bd"/>
</dbReference>
<dbReference type="InterPro" id="IPR035985">
    <property type="entry name" value="Ubiquitin-activating_enz"/>
</dbReference>
<dbReference type="GO" id="GO:0008641">
    <property type="term" value="F:ubiquitin-like modifier activating enzyme activity"/>
    <property type="evidence" value="ECO:0007669"/>
    <property type="project" value="InterPro"/>
</dbReference>
<dbReference type="Pfam" id="PF00899">
    <property type="entry name" value="ThiF"/>
    <property type="match status" value="1"/>
</dbReference>
<comment type="caution">
    <text evidence="3">The sequence shown here is derived from an EMBL/GenBank/DDBJ whole genome shotgun (WGS) entry which is preliminary data.</text>
</comment>
<protein>
    <submittedName>
        <fullName evidence="3">ThiF family protein</fullName>
    </submittedName>
</protein>
<dbReference type="PANTHER" id="PTHR43267:SF3">
    <property type="entry name" value="THIF PROTEIN"/>
    <property type="match status" value="1"/>
</dbReference>
<organism evidence="3 4">
    <name type="scientific">Tepidibacillus fermentans</name>
    <dbReference type="NCBI Taxonomy" id="1281767"/>
    <lineage>
        <taxon>Bacteria</taxon>
        <taxon>Bacillati</taxon>
        <taxon>Bacillota</taxon>
        <taxon>Bacilli</taxon>
        <taxon>Bacillales</taxon>
        <taxon>Bacillaceae</taxon>
        <taxon>Tepidibacillus</taxon>
    </lineage>
</organism>
<evidence type="ECO:0000256" key="1">
    <source>
        <dbReference type="SAM" id="Coils"/>
    </source>
</evidence>
<dbReference type="Proteomes" id="UP000295788">
    <property type="component" value="Unassembled WGS sequence"/>
</dbReference>
<dbReference type="SUPFAM" id="SSF69572">
    <property type="entry name" value="Activating enzymes of the ubiquitin-like proteins"/>
    <property type="match status" value="1"/>
</dbReference>
<name>A0A4R3KJM7_9BACI</name>
<dbReference type="InterPro" id="IPR045886">
    <property type="entry name" value="ThiF/MoeB/HesA"/>
</dbReference>
<evidence type="ECO:0000259" key="2">
    <source>
        <dbReference type="Pfam" id="PF00899"/>
    </source>
</evidence>
<dbReference type="SUPFAM" id="SSF55486">
    <property type="entry name" value="Metalloproteases ('zincins'), catalytic domain"/>
    <property type="match status" value="1"/>
</dbReference>
<dbReference type="PANTHER" id="PTHR43267">
    <property type="entry name" value="TRNA THREONYLCARBAMOYLADENOSINE DEHYDRATASE"/>
    <property type="match status" value="1"/>
</dbReference>
<feature type="domain" description="THIF-type NAD/FAD binding fold" evidence="2">
    <location>
        <begin position="114"/>
        <end position="246"/>
    </location>
</feature>
<dbReference type="Gene3D" id="1.10.1370.20">
    <property type="entry name" value="Oligoendopeptidase f, C-terminal domain"/>
    <property type="match status" value="1"/>
</dbReference>
<keyword evidence="1" id="KW-0175">Coiled coil</keyword>
<sequence>MRLKNHLNFRGNKKNNEITFHMYGSLNKDMIIEVDDFDKWWEYLELISKQYYEEDVKTWINKYHVNNFELEETNKFLLDNGLVYIDDKLEDFSNLRTANFLNNFLNNSDKDEIIQEMSSKRVLIIGLGTVGTSLVRVLLQLGIVKFDLIEGDIVEEKNIVHQHFYTVEDIGKSKINVIERKINEVKKNIKLNLYNEYFESEKQFDNIDDVNSIDAVFICFDSHDTSVLQTIFDYFNRRKIPVFISGYIFGMVRALEVNQDFLDENREAENNIHKWINENSGLGLLGDLSAILLSRLWLQKLFSLLDFDLKELSYNYLTPSMENDNSFKIKELQTDFDESEKTLNMLKNDDERNYFYNQILFSNALLLYKKFYINSDSNIYDEIIRLNTKFELDLIDEEDKDLNEYEKILSEKYIDCKDTRYSMNEFSIKMLEAKDIDNDCIKKYQENQSELIDLSINALKKKKEMYFDELIKEWDEKRDIKIVLTGIAQEMNNLLYKDDNEVDYEKYKPYSDKFLDVNEALMLISEIDRFNFISDFRGFINYVTTHNMITITENRVNPLCIWNPRYGLSEIIVTYEGSGKDIMDLTHEIGHAYYNSFLNRGNNAKYINSIVSESLAILTEFKLMFILMEQSNLNKSFLNMMIYNLQGTMVGVFSLDLYEEEILKLEDINIENVLEVRNNLIKELFGERVVKNDEYSQLNITLSKDVLFGKRDIYLYPHAKLIGFKFAKLLYKAPAFELNLTNYLKQNDPSQITIENILKSVFQIEVNKEFYKEIGNEMILFLSDIIRKVERD</sequence>
<proteinExistence type="predicted"/>
<keyword evidence="4" id="KW-1185">Reference proteome</keyword>
<evidence type="ECO:0000313" key="3">
    <source>
        <dbReference type="EMBL" id="TCS83971.1"/>
    </source>
</evidence>
<dbReference type="AlphaFoldDB" id="A0A4R3KJM7"/>
<accession>A0A4R3KJM7</accession>
<evidence type="ECO:0000313" key="4">
    <source>
        <dbReference type="Proteomes" id="UP000295788"/>
    </source>
</evidence>